<gene>
    <name evidence="1" type="ORF">A3A61_03720</name>
</gene>
<dbReference type="AlphaFoldDB" id="A0A1G1WY11"/>
<proteinExistence type="predicted"/>
<dbReference type="EMBL" id="MHDB01000009">
    <property type="protein sequence ID" value="OGY32594.1"/>
    <property type="molecule type" value="Genomic_DNA"/>
</dbReference>
<evidence type="ECO:0000313" key="2">
    <source>
        <dbReference type="Proteomes" id="UP000177718"/>
    </source>
</evidence>
<name>A0A1G1WY11_9BACT</name>
<dbReference type="Proteomes" id="UP000177718">
    <property type="component" value="Unassembled WGS sequence"/>
</dbReference>
<evidence type="ECO:0000313" key="1">
    <source>
        <dbReference type="EMBL" id="OGY32594.1"/>
    </source>
</evidence>
<comment type="caution">
    <text evidence="1">The sequence shown here is derived from an EMBL/GenBank/DDBJ whole genome shotgun (WGS) entry which is preliminary data.</text>
</comment>
<organism evidence="1 2">
    <name type="scientific">Candidatus Woykebacteria bacterium RIFCSPLOWO2_01_FULL_43_14</name>
    <dbReference type="NCBI Taxonomy" id="1802605"/>
    <lineage>
        <taxon>Bacteria</taxon>
        <taxon>Candidatus Woykeibacteriota</taxon>
    </lineage>
</organism>
<protein>
    <submittedName>
        <fullName evidence="1">Uncharacterized protein</fullName>
    </submittedName>
</protein>
<accession>A0A1G1WY11</accession>
<reference evidence="1 2" key="1">
    <citation type="journal article" date="2016" name="Nat. Commun.">
        <title>Thousands of microbial genomes shed light on interconnected biogeochemical processes in an aquifer system.</title>
        <authorList>
            <person name="Anantharaman K."/>
            <person name="Brown C.T."/>
            <person name="Hug L.A."/>
            <person name="Sharon I."/>
            <person name="Castelle C.J."/>
            <person name="Probst A.J."/>
            <person name="Thomas B.C."/>
            <person name="Singh A."/>
            <person name="Wilkins M.J."/>
            <person name="Karaoz U."/>
            <person name="Brodie E.L."/>
            <person name="Williams K.H."/>
            <person name="Hubbard S.S."/>
            <person name="Banfield J.F."/>
        </authorList>
    </citation>
    <scope>NUCLEOTIDE SEQUENCE [LARGE SCALE GENOMIC DNA]</scope>
</reference>
<sequence length="92" mass="10265">MEPKRRFATQKDIQVGSVVTYVDTEIASYGSTDDILTTVSCGERDMKVVSFTSTEVVLMRVGRENARPYRVSRSLFEGGFCYPDSFVVPIGN</sequence>